<feature type="compositionally biased region" description="Pro residues" evidence="1">
    <location>
        <begin position="118"/>
        <end position="127"/>
    </location>
</feature>
<sequence length="149" mass="17237">MGRLFITEFSLNKQFFFCGHCKNHIALREDYLYKNEHDQPNKNIGYFENAVNLLIDNHGMQDVNTWVSCVKCRIPFGVKWIQTDRPTAAIKGGRFQLYLCGFRYWDGHRAHHANLLSPPSPPSPPPEIMEIPNEDDDNVVQEHPNEALV</sequence>
<evidence type="ECO:0000313" key="3">
    <source>
        <dbReference type="EMBL" id="SPD04340.1"/>
    </source>
</evidence>
<evidence type="ECO:0000259" key="2">
    <source>
        <dbReference type="PROSITE" id="PS51792"/>
    </source>
</evidence>
<accession>A0A2N9GYB8</accession>
<organism evidence="3">
    <name type="scientific">Fagus sylvatica</name>
    <name type="common">Beechnut</name>
    <dbReference type="NCBI Taxonomy" id="28930"/>
    <lineage>
        <taxon>Eukaryota</taxon>
        <taxon>Viridiplantae</taxon>
        <taxon>Streptophyta</taxon>
        <taxon>Embryophyta</taxon>
        <taxon>Tracheophyta</taxon>
        <taxon>Spermatophyta</taxon>
        <taxon>Magnoliopsida</taxon>
        <taxon>eudicotyledons</taxon>
        <taxon>Gunneridae</taxon>
        <taxon>Pentapetalae</taxon>
        <taxon>rosids</taxon>
        <taxon>fabids</taxon>
        <taxon>Fagales</taxon>
        <taxon>Fagaceae</taxon>
        <taxon>Fagus</taxon>
    </lineage>
</organism>
<feature type="region of interest" description="Disordered" evidence="1">
    <location>
        <begin position="115"/>
        <end position="138"/>
    </location>
</feature>
<gene>
    <name evidence="3" type="ORF">FSB_LOCUS32222</name>
</gene>
<dbReference type="InterPro" id="IPR034751">
    <property type="entry name" value="Yippee"/>
</dbReference>
<name>A0A2N9GYB8_FAGSY</name>
<dbReference type="PROSITE" id="PS51792">
    <property type="entry name" value="YIPPEE"/>
    <property type="match status" value="1"/>
</dbReference>
<reference evidence="3" key="1">
    <citation type="submission" date="2018-02" db="EMBL/GenBank/DDBJ databases">
        <authorList>
            <person name="Cohen D.B."/>
            <person name="Kent A.D."/>
        </authorList>
    </citation>
    <scope>NUCLEOTIDE SEQUENCE</scope>
</reference>
<dbReference type="AlphaFoldDB" id="A0A2N9GYB8"/>
<protein>
    <recommendedName>
        <fullName evidence="2">Yippee domain-containing protein</fullName>
    </recommendedName>
</protein>
<dbReference type="EMBL" id="OIVN01002524">
    <property type="protein sequence ID" value="SPD04340.1"/>
    <property type="molecule type" value="Genomic_DNA"/>
</dbReference>
<feature type="domain" description="Yippee" evidence="2">
    <location>
        <begin position="14"/>
        <end position="106"/>
    </location>
</feature>
<proteinExistence type="predicted"/>
<evidence type="ECO:0000256" key="1">
    <source>
        <dbReference type="SAM" id="MobiDB-lite"/>
    </source>
</evidence>